<keyword evidence="2" id="KW-1133">Transmembrane helix</keyword>
<evidence type="ECO:0000313" key="4">
    <source>
        <dbReference type="Proteomes" id="UP000317421"/>
    </source>
</evidence>
<proteinExistence type="predicted"/>
<evidence type="ECO:0000313" key="3">
    <source>
        <dbReference type="EMBL" id="TWT94762.1"/>
    </source>
</evidence>
<keyword evidence="2" id="KW-0472">Membrane</keyword>
<evidence type="ECO:0000256" key="1">
    <source>
        <dbReference type="SAM" id="MobiDB-lite"/>
    </source>
</evidence>
<dbReference type="AlphaFoldDB" id="A0A5C6A4A5"/>
<keyword evidence="4" id="KW-1185">Reference proteome</keyword>
<dbReference type="Proteomes" id="UP000317421">
    <property type="component" value="Unassembled WGS sequence"/>
</dbReference>
<feature type="transmembrane region" description="Helical" evidence="2">
    <location>
        <begin position="44"/>
        <end position="66"/>
    </location>
</feature>
<feature type="compositionally biased region" description="Low complexity" evidence="1">
    <location>
        <begin position="370"/>
        <end position="380"/>
    </location>
</feature>
<reference evidence="3 4" key="1">
    <citation type="submission" date="2019-02" db="EMBL/GenBank/DDBJ databases">
        <title>Deep-cultivation of Planctomycetes and their phenomic and genomic characterization uncovers novel biology.</title>
        <authorList>
            <person name="Wiegand S."/>
            <person name="Jogler M."/>
            <person name="Boedeker C."/>
            <person name="Pinto D."/>
            <person name="Vollmers J."/>
            <person name="Rivas-Marin E."/>
            <person name="Kohn T."/>
            <person name="Peeters S.H."/>
            <person name="Heuer A."/>
            <person name="Rast P."/>
            <person name="Oberbeckmann S."/>
            <person name="Bunk B."/>
            <person name="Jeske O."/>
            <person name="Meyerdierks A."/>
            <person name="Storesund J.E."/>
            <person name="Kallscheuer N."/>
            <person name="Luecker S."/>
            <person name="Lage O.M."/>
            <person name="Pohl T."/>
            <person name="Merkel B.J."/>
            <person name="Hornburger P."/>
            <person name="Mueller R.-W."/>
            <person name="Bruemmer F."/>
            <person name="Labrenz M."/>
            <person name="Spormann A.M."/>
            <person name="Op Den Camp H."/>
            <person name="Overmann J."/>
            <person name="Amann R."/>
            <person name="Jetten M.S.M."/>
            <person name="Mascher T."/>
            <person name="Medema M.H."/>
            <person name="Devos D.P."/>
            <person name="Kaster A.-K."/>
            <person name="Ovreas L."/>
            <person name="Rohde M."/>
            <person name="Galperin M.Y."/>
            <person name="Jogler C."/>
        </authorList>
    </citation>
    <scope>NUCLEOTIDE SEQUENCE [LARGE SCALE GENOMIC DNA]</scope>
    <source>
        <strain evidence="3 4">Pla108</strain>
    </source>
</reference>
<name>A0A5C6A4A5_9BACT</name>
<organism evidence="3 4">
    <name type="scientific">Botrimarina colliarenosi</name>
    <dbReference type="NCBI Taxonomy" id="2528001"/>
    <lineage>
        <taxon>Bacteria</taxon>
        <taxon>Pseudomonadati</taxon>
        <taxon>Planctomycetota</taxon>
        <taxon>Planctomycetia</taxon>
        <taxon>Pirellulales</taxon>
        <taxon>Lacipirellulaceae</taxon>
        <taxon>Botrimarina</taxon>
    </lineage>
</organism>
<dbReference type="EMBL" id="SJPR01000006">
    <property type="protein sequence ID" value="TWT94762.1"/>
    <property type="molecule type" value="Genomic_DNA"/>
</dbReference>
<keyword evidence="2" id="KW-0812">Transmembrane</keyword>
<feature type="region of interest" description="Disordered" evidence="1">
    <location>
        <begin position="348"/>
        <end position="390"/>
    </location>
</feature>
<accession>A0A5C6A4A5</accession>
<protein>
    <submittedName>
        <fullName evidence="3">Uncharacterized protein</fullName>
    </submittedName>
</protein>
<sequence>MDHDNSTRHILQGRELIDYLVEKASGATNAELLVREERRNRRMAALLSVLTFFGIGAIVGAIKMFVQNEIEVSEVRVREEVTEALTLEFVQRHDEFQQSVAASIAERVDNEVGAVRAELQNYKLYQELIAHSEGVATNAADGKIAEKSLGHAMDAIAALADVPTIRGQPRFLEAVNVVVDVLVRTDRESAIEKFETLLGDVMATHKDTALDLVDHYGELIISSPYPIERLTTEAAALARYAAAAREHSYPERALMWELFVAYKSNGYSPNRTTESLVEMTHDLSDTDLNELCYQLFLHSHPLHWMNTPDHEGREMARLVNGLMNDHPTLRKILEARAEDPQLATRLAGLVQRRRERSGETTPSETPPAEPAESPTEVAEAPPGPNNTLRR</sequence>
<dbReference type="OrthoDB" id="9835671at2"/>
<comment type="caution">
    <text evidence="3">The sequence shown here is derived from an EMBL/GenBank/DDBJ whole genome shotgun (WGS) entry which is preliminary data.</text>
</comment>
<evidence type="ECO:0000256" key="2">
    <source>
        <dbReference type="SAM" id="Phobius"/>
    </source>
</evidence>
<gene>
    <name evidence="3" type="ORF">Pla108_36110</name>
</gene>